<organism evidence="2 3">
    <name type="scientific">Blyttiomyces helicus</name>
    <dbReference type="NCBI Taxonomy" id="388810"/>
    <lineage>
        <taxon>Eukaryota</taxon>
        <taxon>Fungi</taxon>
        <taxon>Fungi incertae sedis</taxon>
        <taxon>Chytridiomycota</taxon>
        <taxon>Chytridiomycota incertae sedis</taxon>
        <taxon>Chytridiomycetes</taxon>
        <taxon>Chytridiomycetes incertae sedis</taxon>
        <taxon>Blyttiomyces</taxon>
    </lineage>
</organism>
<evidence type="ECO:0000313" key="3">
    <source>
        <dbReference type="Proteomes" id="UP000269721"/>
    </source>
</evidence>
<feature type="signal peptide" evidence="1">
    <location>
        <begin position="1"/>
        <end position="18"/>
    </location>
</feature>
<sequence>MSLSMLLTSSAIWCWVCSSPSGGKTQIVDGRRLEFMPFLIRPAITEPNEAGAAPGDSQGRRRDTAILVELSGRATIEANVGSAREKMKIKSNESQALQGATLTKSVGQCRLHLFQRPIRYGIAVEVVPHVGVVNLQIKLKGTFPPWQFPSSGSGAPVTISPALAGSALEAQLEAITMSDASSCPEPEIASCSLPPPIAQRRSYDEPELLSRAPNNLVMLEERGQMRPTGKILWRAEDIASVDTSPSAVKKPTTTSTSGNSWDSFFKLNDRAGYNNHLAEAPCKNLLFAFNAVTILPHDWLNGATQADDHYIVCKSGGDSNLPSRATRTTNPPEPVHNAARQSNRLFTAWVIDGDKLSGCDNAVIRKSIVDPWHTEDPTRLADKTVVPSWYYTTVCNDREKSLKVIAGVWYDAVRSPGPVQVNPIDLNIANFKKYSPVPQKLGRPDAAWAVVCDPKLQIFVGFLKCTVQSEIPASCDETYLTCDDCDPQYSYRMHSVKFIEKRLTNGGSSGYLLSSTCQPDIVDSTAWVGQAGMTQRWTGLTENLFNNFAKSSKQPVVVPADNYVYGCLDLNKGTNNDPNLNSKDPNLASLTQMECDFTMRTG</sequence>
<proteinExistence type="predicted"/>
<evidence type="ECO:0000313" key="2">
    <source>
        <dbReference type="EMBL" id="RKO91443.1"/>
    </source>
</evidence>
<evidence type="ECO:0000256" key="1">
    <source>
        <dbReference type="SAM" id="SignalP"/>
    </source>
</evidence>
<dbReference type="Proteomes" id="UP000269721">
    <property type="component" value="Unassembled WGS sequence"/>
</dbReference>
<dbReference type="AlphaFoldDB" id="A0A4P9WHW3"/>
<gene>
    <name evidence="2" type="ORF">BDK51DRAFT_35031</name>
</gene>
<evidence type="ECO:0008006" key="4">
    <source>
        <dbReference type="Google" id="ProtNLM"/>
    </source>
</evidence>
<reference evidence="3" key="1">
    <citation type="journal article" date="2018" name="Nat. Microbiol.">
        <title>Leveraging single-cell genomics to expand the fungal tree of life.</title>
        <authorList>
            <person name="Ahrendt S.R."/>
            <person name="Quandt C.A."/>
            <person name="Ciobanu D."/>
            <person name="Clum A."/>
            <person name="Salamov A."/>
            <person name="Andreopoulos B."/>
            <person name="Cheng J.F."/>
            <person name="Woyke T."/>
            <person name="Pelin A."/>
            <person name="Henrissat B."/>
            <person name="Reynolds N.K."/>
            <person name="Benny G.L."/>
            <person name="Smith M.E."/>
            <person name="James T.Y."/>
            <person name="Grigoriev I.V."/>
        </authorList>
    </citation>
    <scope>NUCLEOTIDE SEQUENCE [LARGE SCALE GENOMIC DNA]</scope>
</reference>
<protein>
    <recommendedName>
        <fullName evidence="4">Secreted protein</fullName>
    </recommendedName>
</protein>
<accession>A0A4P9WHW3</accession>
<keyword evidence="3" id="KW-1185">Reference proteome</keyword>
<feature type="chain" id="PRO_5020920781" description="Secreted protein" evidence="1">
    <location>
        <begin position="19"/>
        <end position="602"/>
    </location>
</feature>
<dbReference type="EMBL" id="KZ995067">
    <property type="protein sequence ID" value="RKO91443.1"/>
    <property type="molecule type" value="Genomic_DNA"/>
</dbReference>
<keyword evidence="1" id="KW-0732">Signal</keyword>
<name>A0A4P9WHW3_9FUNG</name>